<accession>A0ABT1J0K3</accession>
<dbReference type="Proteomes" id="UP001206483">
    <property type="component" value="Unassembled WGS sequence"/>
</dbReference>
<keyword evidence="2" id="KW-1185">Reference proteome</keyword>
<dbReference type="RefSeq" id="WP_253799585.1">
    <property type="nucleotide sequence ID" value="NZ_BAAAUB010000047.1"/>
</dbReference>
<organism evidence="1 2">
    <name type="scientific">Kitasatospora paracochleata</name>
    <dbReference type="NCBI Taxonomy" id="58354"/>
    <lineage>
        <taxon>Bacteria</taxon>
        <taxon>Bacillati</taxon>
        <taxon>Actinomycetota</taxon>
        <taxon>Actinomycetes</taxon>
        <taxon>Kitasatosporales</taxon>
        <taxon>Streptomycetaceae</taxon>
        <taxon>Kitasatospora</taxon>
    </lineage>
</organism>
<dbReference type="PIRSF" id="PIRSF033303">
    <property type="entry name" value="UCP033303"/>
    <property type="match status" value="1"/>
</dbReference>
<dbReference type="InterPro" id="IPR009758">
    <property type="entry name" value="DUF1326"/>
</dbReference>
<dbReference type="Pfam" id="PF07040">
    <property type="entry name" value="DUF1326"/>
    <property type="match status" value="1"/>
</dbReference>
<sequence>MTETTTSTAWHLVGDWFDTCKCAIPCPCTFAQPPTEGDCDGVLVWHIREGRYGEVSLDGLNFVMLGAFTGNIWAGEATHSRAAFFIDERADDQQRAALGTIFSGQVGGWPKRFGELAETEVRGMDAAPITVEIDDDLRSWSVEIPGRVTARVEALTGPTAPEGGRVQLHNAPGAEVGPGQIATWGRATTDHADAFGFSWNRSGKSSKHFPFDWSGPD</sequence>
<protein>
    <recommendedName>
        <fullName evidence="3">DUF1326 domain-containing protein</fullName>
    </recommendedName>
</protein>
<dbReference type="InterPro" id="IPR014581">
    <property type="entry name" value="UCP033303"/>
</dbReference>
<evidence type="ECO:0008006" key="3">
    <source>
        <dbReference type="Google" id="ProtNLM"/>
    </source>
</evidence>
<proteinExistence type="predicted"/>
<name>A0ABT1J0K3_9ACTN</name>
<evidence type="ECO:0000313" key="2">
    <source>
        <dbReference type="Proteomes" id="UP001206483"/>
    </source>
</evidence>
<gene>
    <name evidence="1" type="ORF">FHR36_004095</name>
</gene>
<reference evidence="1 2" key="1">
    <citation type="submission" date="2022-06" db="EMBL/GenBank/DDBJ databases">
        <title>Sequencing the genomes of 1000 actinobacteria strains.</title>
        <authorList>
            <person name="Klenk H.-P."/>
        </authorList>
    </citation>
    <scope>NUCLEOTIDE SEQUENCE [LARGE SCALE GENOMIC DNA]</scope>
    <source>
        <strain evidence="1 2">DSM 41656</strain>
    </source>
</reference>
<comment type="caution">
    <text evidence="1">The sequence shown here is derived from an EMBL/GenBank/DDBJ whole genome shotgun (WGS) entry which is preliminary data.</text>
</comment>
<evidence type="ECO:0000313" key="1">
    <source>
        <dbReference type="EMBL" id="MCP2310932.1"/>
    </source>
</evidence>
<dbReference type="EMBL" id="JAMZDX010000004">
    <property type="protein sequence ID" value="MCP2310932.1"/>
    <property type="molecule type" value="Genomic_DNA"/>
</dbReference>